<dbReference type="STRING" id="121845.A0A3Q0IUF9"/>
<feature type="region of interest" description="Disordered" evidence="2">
    <location>
        <begin position="426"/>
        <end position="501"/>
    </location>
</feature>
<dbReference type="InterPro" id="IPR046859">
    <property type="entry name" value="RGPA/RALGAPB_N"/>
</dbReference>
<accession>A0A3Q0IUF9</accession>
<dbReference type="SUPFAM" id="SSF111347">
    <property type="entry name" value="Rap/Ran-GAP"/>
    <property type="match status" value="1"/>
</dbReference>
<evidence type="ECO:0000256" key="1">
    <source>
        <dbReference type="ARBA" id="ARBA00022468"/>
    </source>
</evidence>
<dbReference type="AlphaFoldDB" id="A0A3Q0IUF9"/>
<dbReference type="InterPro" id="IPR000331">
    <property type="entry name" value="Rap/Ran_GAP_dom"/>
</dbReference>
<dbReference type="Pfam" id="PF20412">
    <property type="entry name" value="RALGAPB_N"/>
    <property type="match status" value="1"/>
</dbReference>
<feature type="domain" description="Rap-GAP" evidence="4">
    <location>
        <begin position="1052"/>
        <end position="1131"/>
    </location>
</feature>
<keyword evidence="5" id="KW-1185">Reference proteome</keyword>
<dbReference type="GO" id="GO:0051056">
    <property type="term" value="P:regulation of small GTPase mediated signal transduction"/>
    <property type="evidence" value="ECO:0007669"/>
    <property type="project" value="InterPro"/>
</dbReference>
<feature type="transmembrane region" description="Helical" evidence="3">
    <location>
        <begin position="1006"/>
        <end position="1028"/>
    </location>
</feature>
<keyword evidence="1" id="KW-0343">GTPase activation</keyword>
<feature type="region of interest" description="Disordered" evidence="2">
    <location>
        <begin position="898"/>
        <end position="919"/>
    </location>
</feature>
<feature type="compositionally biased region" description="Polar residues" evidence="2">
    <location>
        <begin position="976"/>
        <end position="986"/>
    </location>
</feature>
<dbReference type="PROSITE" id="PS50085">
    <property type="entry name" value="RAPGAP"/>
    <property type="match status" value="1"/>
</dbReference>
<evidence type="ECO:0000256" key="2">
    <source>
        <dbReference type="SAM" id="MobiDB-lite"/>
    </source>
</evidence>
<dbReference type="Proteomes" id="UP000079169">
    <property type="component" value="Unplaced"/>
</dbReference>
<keyword evidence="3" id="KW-0472">Membrane</keyword>
<organism evidence="5 6">
    <name type="scientific">Diaphorina citri</name>
    <name type="common">Asian citrus psyllid</name>
    <dbReference type="NCBI Taxonomy" id="121845"/>
    <lineage>
        <taxon>Eukaryota</taxon>
        <taxon>Metazoa</taxon>
        <taxon>Ecdysozoa</taxon>
        <taxon>Arthropoda</taxon>
        <taxon>Hexapoda</taxon>
        <taxon>Insecta</taxon>
        <taxon>Pterygota</taxon>
        <taxon>Neoptera</taxon>
        <taxon>Paraneoptera</taxon>
        <taxon>Hemiptera</taxon>
        <taxon>Sternorrhyncha</taxon>
        <taxon>Psylloidea</taxon>
        <taxon>Psyllidae</taxon>
        <taxon>Diaphorininae</taxon>
        <taxon>Diaphorina</taxon>
    </lineage>
</organism>
<feature type="region of interest" description="Disordered" evidence="2">
    <location>
        <begin position="968"/>
        <end position="992"/>
    </location>
</feature>
<proteinExistence type="predicted"/>
<dbReference type="GO" id="GO:0005096">
    <property type="term" value="F:GTPase activator activity"/>
    <property type="evidence" value="ECO:0007669"/>
    <property type="project" value="UniProtKB-KW"/>
</dbReference>
<dbReference type="KEGG" id="dci:103507290"/>
<feature type="compositionally biased region" description="Low complexity" evidence="2">
    <location>
        <begin position="451"/>
        <end position="469"/>
    </location>
</feature>
<dbReference type="GeneID" id="103507290"/>
<dbReference type="InterPro" id="IPR035974">
    <property type="entry name" value="Rap/Ran-GAP_sf"/>
</dbReference>
<keyword evidence="3" id="KW-0812">Transmembrane</keyword>
<dbReference type="RefSeq" id="XP_026678000.1">
    <property type="nucleotide sequence ID" value="XM_026822199.1"/>
</dbReference>
<evidence type="ECO:0000313" key="6">
    <source>
        <dbReference type="RefSeq" id="XP_026678000.1"/>
    </source>
</evidence>
<protein>
    <submittedName>
        <fullName evidence="6">LOW QUALITY PROTEIN: ral GTPase-activating protein subunit beta</fullName>
    </submittedName>
</protein>
<dbReference type="PaxDb" id="121845-A0A3Q0IUF9"/>
<sequence length="1131" mass="124581">MNLGVFNRVNLKDSTSGGMYSEWASLTNIIQNGSVEHGSVLNKLLVSSGRDVTLAVVKQLASNLGITQAAEPSPLTTDREVQWCMEILCHGLSLPLSEHDTIRDCVNVYCEWLSALHPTPKICVPKPICDDPNVYARKIISHFHNLFVPRKGEVWTFFYLDTISSDTINRQAVLCHRVLRTLQQLAQVSSRLDRETWEALLQFLLAINDTLLSPPTIKDDVGDQLCERVLSVLVEVWLVACVRCFPTPPLWKTLRELAMTWRHRLALIEQWNRVNLTLTAKLLEFMYGPQFPELKISDEDAQVMPSGMSPDCIAQCWFRFLHTLGSPVELSRPQSGMSPDCIAQCWFRFLHTLGSPVELSRPHVISQTPAFLQHALTNDLADPSLHPCLVSLPANFCKAIKGVASIVDAFLGLPVSSIFSPDESLVKSSSSSTQPTSTTHSPTPPQRRLAKSFSISTTSSISKGTPKTSLIGLTSSRLSTVGHPMAPNSGPPSTSSISYDTPTQSNSLLETTFSNLLHTLFWTQYETIASLAADPKNLGIKDLNSSCAGDHGGDRTRPLTFESLKPRLVNLVITALQVETDLQNTQSLLGGLLLCVQDSAMYCGLLLCVQDSAMFELSSEVANTGVPSGPPNAPGPETSHIMSSDAASAYSLPHSHHSIDSASSFDSSNAFHSYDMDWSLPATVNKNSAHALFVRATYLVCHRLISSWKTDLNVSLAALELLSGLARTHIREADSAECKRAVKWLCDYITYQCWRPPQAHSKDLHSTIVAAFQCAVDWLVAHPYLLQDKDCLGIVMEVVELGISGTKSQGKPGEPVKMKDEKELKPASLRVRDAAEALLTFVLEQVGYFPSICGPESLSCLLDEVSLIYPQPTVTLLIRNSFGRLAWTLQLRHLPRHRSHHKHHLTNPGRPLPLDDPPVRSLPRPKYFPDSVERIPEHQIDKCIPTLDSLILDDPSHDELSKLIEQQTKAEAKLRTPNSQSQTRSSHLSEECAPPPACQEFQTARLFLSHFGFLSKLILVLILLILTLTSTTGGVPQILALDTTHADFCADLKSLDSIGTRTCDTCHIFYVRNGQKQADEILANVLSDSAVSSSFLDMLYSLGWPVAVHSHPGWTGRHTTPGGESGNTESR</sequence>
<gene>
    <name evidence="6" type="primary">LOC103507290</name>
</gene>
<dbReference type="PANTHER" id="PTHR21344:SF1">
    <property type="entry name" value="RAL GTPASE-ACTIVATING PROTEIN SUBUNIT BETA"/>
    <property type="match status" value="1"/>
</dbReference>
<dbReference type="InterPro" id="IPR039930">
    <property type="entry name" value="RALGAPB"/>
</dbReference>
<name>A0A3Q0IUF9_DIACI</name>
<evidence type="ECO:0000313" key="5">
    <source>
        <dbReference type="Proteomes" id="UP000079169"/>
    </source>
</evidence>
<feature type="compositionally biased region" description="Polar residues" evidence="2">
    <location>
        <begin position="491"/>
        <end position="501"/>
    </location>
</feature>
<evidence type="ECO:0000259" key="4">
    <source>
        <dbReference type="PROSITE" id="PS50085"/>
    </source>
</evidence>
<reference evidence="6" key="1">
    <citation type="submission" date="2025-08" db="UniProtKB">
        <authorList>
            <consortium name="RefSeq"/>
        </authorList>
    </citation>
    <scope>IDENTIFICATION</scope>
</reference>
<evidence type="ECO:0000256" key="3">
    <source>
        <dbReference type="SAM" id="Phobius"/>
    </source>
</evidence>
<keyword evidence="3" id="KW-1133">Transmembrane helix</keyword>
<dbReference type="PANTHER" id="PTHR21344">
    <property type="entry name" value="RAL GTPASE-ACTIVATING PROTEIN SUBUNIT BETA"/>
    <property type="match status" value="1"/>
</dbReference>
<feature type="compositionally biased region" description="Low complexity" evidence="2">
    <location>
        <begin position="426"/>
        <end position="441"/>
    </location>
</feature>
<dbReference type="Gene3D" id="3.40.50.11210">
    <property type="entry name" value="Rap/Ran-GAP"/>
    <property type="match status" value="1"/>
</dbReference>